<dbReference type="AlphaFoldDB" id="A0A941EH99"/>
<evidence type="ECO:0000313" key="1">
    <source>
        <dbReference type="EMBL" id="MBR7830650.1"/>
    </source>
</evidence>
<dbReference type="RefSeq" id="WP_212521773.1">
    <property type="nucleotide sequence ID" value="NZ_JAGSOH010000146.1"/>
</dbReference>
<gene>
    <name evidence="1" type="ORF">KDK95_30390</name>
</gene>
<reference evidence="1" key="1">
    <citation type="submission" date="2021-04" db="EMBL/GenBank/DDBJ databases">
        <title>Genome based classification of Actinospica acidithermotolerans sp. nov., an actinobacterium isolated from an Indonesian hot spring.</title>
        <authorList>
            <person name="Kusuma A.B."/>
            <person name="Putra K.E."/>
            <person name="Nafisah S."/>
            <person name="Loh J."/>
            <person name="Nouioui I."/>
            <person name="Goodfellow M."/>
        </authorList>
    </citation>
    <scope>NUCLEOTIDE SEQUENCE</scope>
    <source>
        <strain evidence="1">MGRD01-02</strain>
    </source>
</reference>
<sequence>MVPEWLEVDSAGVVVFRVENQHCASWGVSAGSASSDDPPVLVDVGDGWRPYSDQLTLALVEMVLPEAMFSADQRACDNRELDEVADATLIDGFERLPLPDFPFWAGLDESPLRWFAGPDVLLRDDGGGWLWVHARTPEALQVVRERLPGGWMFGASAGPPGCNQPVARTVAQVPAS</sequence>
<evidence type="ECO:0000313" key="2">
    <source>
        <dbReference type="Proteomes" id="UP000676325"/>
    </source>
</evidence>
<dbReference type="EMBL" id="JAGSOH010000146">
    <property type="protein sequence ID" value="MBR7830650.1"/>
    <property type="molecule type" value="Genomic_DNA"/>
</dbReference>
<protein>
    <submittedName>
        <fullName evidence="1">Uncharacterized protein</fullName>
    </submittedName>
</protein>
<proteinExistence type="predicted"/>
<keyword evidence="2" id="KW-1185">Reference proteome</keyword>
<dbReference type="Proteomes" id="UP000676325">
    <property type="component" value="Unassembled WGS sequence"/>
</dbReference>
<organism evidence="1 2">
    <name type="scientific">Actinospica acidithermotolerans</name>
    <dbReference type="NCBI Taxonomy" id="2828514"/>
    <lineage>
        <taxon>Bacteria</taxon>
        <taxon>Bacillati</taxon>
        <taxon>Actinomycetota</taxon>
        <taxon>Actinomycetes</taxon>
        <taxon>Catenulisporales</taxon>
        <taxon>Actinospicaceae</taxon>
        <taxon>Actinospica</taxon>
    </lineage>
</organism>
<accession>A0A941EH99</accession>
<name>A0A941EH99_9ACTN</name>
<comment type="caution">
    <text evidence="1">The sequence shown here is derived from an EMBL/GenBank/DDBJ whole genome shotgun (WGS) entry which is preliminary data.</text>
</comment>